<evidence type="ECO:0000256" key="3">
    <source>
        <dbReference type="ARBA" id="ARBA00022448"/>
    </source>
</evidence>
<dbReference type="Gene3D" id="3.30.1950.10">
    <property type="entry name" value="wza like domain"/>
    <property type="match status" value="1"/>
</dbReference>
<keyword evidence="4" id="KW-1134">Transmembrane beta strand</keyword>
<proteinExistence type="inferred from homology"/>
<keyword evidence="3" id="KW-0813">Transport</keyword>
<dbReference type="InterPro" id="IPR019554">
    <property type="entry name" value="Soluble_ligand-bd"/>
</dbReference>
<keyword evidence="6" id="KW-0812">Transmembrane</keyword>
<evidence type="ECO:0000256" key="2">
    <source>
        <dbReference type="ARBA" id="ARBA00009450"/>
    </source>
</evidence>
<feature type="domain" description="Polysaccharide export protein N-terminal" evidence="15">
    <location>
        <begin position="83"/>
        <end position="166"/>
    </location>
</feature>
<dbReference type="Gene3D" id="3.10.560.10">
    <property type="entry name" value="Outer membrane lipoprotein wza domain like"/>
    <property type="match status" value="2"/>
</dbReference>
<keyword evidence="12" id="KW-0564">Palmitate</keyword>
<gene>
    <name evidence="18" type="ORF">LJ725_28690</name>
</gene>
<keyword evidence="8" id="KW-0625">Polysaccharide transport</keyword>
<keyword evidence="13" id="KW-0998">Cell outer membrane</keyword>
<dbReference type="Pfam" id="PF10531">
    <property type="entry name" value="SLBB"/>
    <property type="match status" value="1"/>
</dbReference>
<evidence type="ECO:0000259" key="16">
    <source>
        <dbReference type="Pfam" id="PF10531"/>
    </source>
</evidence>
<dbReference type="Proteomes" id="UP001198862">
    <property type="component" value="Unassembled WGS sequence"/>
</dbReference>
<comment type="caution">
    <text evidence="18">The sequence shown here is derived from an EMBL/GenBank/DDBJ whole genome shotgun (WGS) entry which is preliminary data.</text>
</comment>
<dbReference type="PANTHER" id="PTHR33619">
    <property type="entry name" value="POLYSACCHARIDE EXPORT PROTEIN GFCE-RELATED"/>
    <property type="match status" value="1"/>
</dbReference>
<dbReference type="InterPro" id="IPR003715">
    <property type="entry name" value="Poly_export_N"/>
</dbReference>
<accession>A0ABS8L3T0</accession>
<organism evidence="18 19">
    <name type="scientific">Reyranella aquatilis</name>
    <dbReference type="NCBI Taxonomy" id="2035356"/>
    <lineage>
        <taxon>Bacteria</taxon>
        <taxon>Pseudomonadati</taxon>
        <taxon>Pseudomonadota</taxon>
        <taxon>Alphaproteobacteria</taxon>
        <taxon>Hyphomicrobiales</taxon>
        <taxon>Reyranellaceae</taxon>
        <taxon>Reyranella</taxon>
    </lineage>
</organism>
<feature type="domain" description="SLBB" evidence="17">
    <location>
        <begin position="264"/>
        <end position="350"/>
    </location>
</feature>
<evidence type="ECO:0000256" key="6">
    <source>
        <dbReference type="ARBA" id="ARBA00022692"/>
    </source>
</evidence>
<evidence type="ECO:0000256" key="1">
    <source>
        <dbReference type="ARBA" id="ARBA00004571"/>
    </source>
</evidence>
<evidence type="ECO:0000256" key="11">
    <source>
        <dbReference type="ARBA" id="ARBA00023136"/>
    </source>
</evidence>
<dbReference type="Pfam" id="PF02563">
    <property type="entry name" value="Poly_export"/>
    <property type="match status" value="1"/>
</dbReference>
<dbReference type="PANTHER" id="PTHR33619:SF3">
    <property type="entry name" value="POLYSACCHARIDE EXPORT PROTEIN GFCE-RELATED"/>
    <property type="match status" value="1"/>
</dbReference>
<dbReference type="InterPro" id="IPR054765">
    <property type="entry name" value="SLBB_dom"/>
</dbReference>
<evidence type="ECO:0000259" key="17">
    <source>
        <dbReference type="Pfam" id="PF22461"/>
    </source>
</evidence>
<protein>
    <submittedName>
        <fullName evidence="18">Polysaccharide biosynthesis/export family protein</fullName>
    </submittedName>
</protein>
<evidence type="ECO:0000259" key="15">
    <source>
        <dbReference type="Pfam" id="PF02563"/>
    </source>
</evidence>
<evidence type="ECO:0000256" key="9">
    <source>
        <dbReference type="ARBA" id="ARBA00023065"/>
    </source>
</evidence>
<evidence type="ECO:0000313" key="19">
    <source>
        <dbReference type="Proteomes" id="UP001198862"/>
    </source>
</evidence>
<evidence type="ECO:0000256" key="14">
    <source>
        <dbReference type="ARBA" id="ARBA00023288"/>
    </source>
</evidence>
<evidence type="ECO:0000256" key="12">
    <source>
        <dbReference type="ARBA" id="ARBA00023139"/>
    </source>
</evidence>
<comment type="subcellular location">
    <subcellularLocation>
        <location evidence="1">Cell outer membrane</location>
        <topology evidence="1">Multi-pass membrane protein</topology>
    </subcellularLocation>
</comment>
<keyword evidence="10" id="KW-0626">Porin</keyword>
<dbReference type="Pfam" id="PF22461">
    <property type="entry name" value="SLBB_2"/>
    <property type="match status" value="1"/>
</dbReference>
<dbReference type="InterPro" id="IPR049712">
    <property type="entry name" value="Poly_export"/>
</dbReference>
<evidence type="ECO:0000256" key="10">
    <source>
        <dbReference type="ARBA" id="ARBA00023114"/>
    </source>
</evidence>
<evidence type="ECO:0000256" key="7">
    <source>
        <dbReference type="ARBA" id="ARBA00022729"/>
    </source>
</evidence>
<evidence type="ECO:0000256" key="13">
    <source>
        <dbReference type="ARBA" id="ARBA00023237"/>
    </source>
</evidence>
<keyword evidence="9" id="KW-0406">Ion transport</keyword>
<dbReference type="EMBL" id="JAJISD010000021">
    <property type="protein sequence ID" value="MCC8432965.1"/>
    <property type="molecule type" value="Genomic_DNA"/>
</dbReference>
<evidence type="ECO:0000256" key="8">
    <source>
        <dbReference type="ARBA" id="ARBA00023047"/>
    </source>
</evidence>
<keyword evidence="11" id="KW-0472">Membrane</keyword>
<evidence type="ECO:0000256" key="5">
    <source>
        <dbReference type="ARBA" id="ARBA00022597"/>
    </source>
</evidence>
<evidence type="ECO:0000313" key="18">
    <source>
        <dbReference type="EMBL" id="MCC8432965.1"/>
    </source>
</evidence>
<comment type="similarity">
    <text evidence="2">Belongs to the BexD/CtrA/VexA family.</text>
</comment>
<sequence>MTIWSWLRAAARPTAIVLSLGFGLAACTALPGDGPWMGGAATTTTEALPFDVIDLTPTTIANYRQPPPVDRPSTVSNLSAGSRISVAPGDAIKVRIFEPYEGSIFPTIQRPGADFGVQRVTDDGTINVPFVGTVKVAGLDLNQIEKKIGQQVSASGKAQDPQVIVEFVADRTHTVMVSGDVRQPGRVSLLEGVRTVVEAINKAGGPSGVGGQGGTGVGANQLEVVVRRNGQVILQSQYSDLLAGGDIGLQKNDEIVVRPNARMFTVLGAVVKAGNVDMPKHTISLLEAMGMVGGLNDARANKTGVYVFRMGDLQNNPTARARVFRLDLYQPVSIFIAQQFPVQPKDVVYITNAPLYEYDKILTSIYRTFSIVGVLRGNLITSTTF</sequence>
<dbReference type="RefSeq" id="WP_230554335.1">
    <property type="nucleotide sequence ID" value="NZ_JAJISD010000021.1"/>
</dbReference>
<keyword evidence="19" id="KW-1185">Reference proteome</keyword>
<keyword evidence="5" id="KW-0762">Sugar transport</keyword>
<evidence type="ECO:0000256" key="4">
    <source>
        <dbReference type="ARBA" id="ARBA00022452"/>
    </source>
</evidence>
<feature type="domain" description="Soluble ligand binding" evidence="16">
    <location>
        <begin position="175"/>
        <end position="209"/>
    </location>
</feature>
<reference evidence="18 19" key="1">
    <citation type="submission" date="2021-11" db="EMBL/GenBank/DDBJ databases">
        <authorList>
            <person name="Lee D.-H."/>
            <person name="Kim S.-B."/>
        </authorList>
    </citation>
    <scope>NUCLEOTIDE SEQUENCE [LARGE SCALE GENOMIC DNA]</scope>
    <source>
        <strain evidence="18 19">KCTC 52223</strain>
    </source>
</reference>
<name>A0ABS8L3T0_9HYPH</name>
<keyword evidence="14" id="KW-0449">Lipoprotein</keyword>
<keyword evidence="7" id="KW-0732">Signal</keyword>